<dbReference type="GO" id="GO:0005829">
    <property type="term" value="C:cytosol"/>
    <property type="evidence" value="ECO:0007669"/>
    <property type="project" value="TreeGrafter"/>
</dbReference>
<protein>
    <submittedName>
        <fullName evidence="3">Alpha-ribazole phosphatase</fullName>
    </submittedName>
</protein>
<dbReference type="GO" id="GO:0045820">
    <property type="term" value="P:negative regulation of glycolytic process"/>
    <property type="evidence" value="ECO:0007669"/>
    <property type="project" value="TreeGrafter"/>
</dbReference>
<proteinExistence type="predicted"/>
<dbReference type="Proteomes" id="UP000034034">
    <property type="component" value="Chromosome"/>
</dbReference>
<dbReference type="SUPFAM" id="SSF53254">
    <property type="entry name" value="Phosphoglycerate mutase-like"/>
    <property type="match status" value="1"/>
</dbReference>
<dbReference type="InterPro" id="IPR029033">
    <property type="entry name" value="His_PPase_superfam"/>
</dbReference>
<dbReference type="SMART" id="SM00855">
    <property type="entry name" value="PGAM"/>
    <property type="match status" value="1"/>
</dbReference>
<dbReference type="STRING" id="408015.SXIM_04960"/>
<dbReference type="EMBL" id="CP009922">
    <property type="protein sequence ID" value="AKG41880.1"/>
    <property type="molecule type" value="Genomic_DNA"/>
</dbReference>
<accession>A0A0F7FPM9</accession>
<gene>
    <name evidence="3" type="ORF">SXIM_04960</name>
</gene>
<dbReference type="Pfam" id="PF00300">
    <property type="entry name" value="His_Phos_1"/>
    <property type="match status" value="1"/>
</dbReference>
<feature type="region of interest" description="Disordered" evidence="2">
    <location>
        <begin position="208"/>
        <end position="230"/>
    </location>
</feature>
<dbReference type="CDD" id="cd07067">
    <property type="entry name" value="HP_PGM_like"/>
    <property type="match status" value="1"/>
</dbReference>
<dbReference type="PANTHER" id="PTHR46517">
    <property type="entry name" value="FRUCTOSE-2,6-BISPHOSPHATASE TIGAR"/>
    <property type="match status" value="1"/>
</dbReference>
<keyword evidence="1" id="KW-0378">Hydrolase</keyword>
<evidence type="ECO:0000256" key="2">
    <source>
        <dbReference type="SAM" id="MobiDB-lite"/>
    </source>
</evidence>
<dbReference type="HOGENOM" id="CLU_033323_8_0_11"/>
<evidence type="ECO:0000313" key="4">
    <source>
        <dbReference type="Proteomes" id="UP000034034"/>
    </source>
</evidence>
<dbReference type="AlphaFoldDB" id="A0A0F7FPM9"/>
<organism evidence="3 4">
    <name type="scientific">Streptomyces xiamenensis</name>
    <dbReference type="NCBI Taxonomy" id="408015"/>
    <lineage>
        <taxon>Bacteria</taxon>
        <taxon>Bacillati</taxon>
        <taxon>Actinomycetota</taxon>
        <taxon>Actinomycetes</taxon>
        <taxon>Kitasatosporales</taxon>
        <taxon>Streptomycetaceae</taxon>
        <taxon>Streptomyces</taxon>
    </lineage>
</organism>
<evidence type="ECO:0000313" key="3">
    <source>
        <dbReference type="EMBL" id="AKG41880.1"/>
    </source>
</evidence>
<dbReference type="PANTHER" id="PTHR46517:SF1">
    <property type="entry name" value="FRUCTOSE-2,6-BISPHOSPHATASE TIGAR"/>
    <property type="match status" value="1"/>
</dbReference>
<dbReference type="KEGG" id="sxi:SXIM_04960"/>
<dbReference type="Gene3D" id="3.40.50.1240">
    <property type="entry name" value="Phosphoglycerate mutase-like"/>
    <property type="match status" value="1"/>
</dbReference>
<dbReference type="PATRIC" id="fig|408015.6.peg.524"/>
<name>A0A0F7FPM9_9ACTN</name>
<dbReference type="InterPro" id="IPR013078">
    <property type="entry name" value="His_Pase_superF_clade-1"/>
</dbReference>
<reference evidence="3" key="1">
    <citation type="submission" date="2019-08" db="EMBL/GenBank/DDBJ databases">
        <title>Complete genome sequence of a mangrove-derived Streptomyces xiamenensis.</title>
        <authorList>
            <person name="Xu J."/>
        </authorList>
    </citation>
    <scope>NUCLEOTIDE SEQUENCE</scope>
    <source>
        <strain evidence="3">318</strain>
    </source>
</reference>
<dbReference type="InterPro" id="IPR022492">
    <property type="entry name" value="Phosphomutase_MSMEG4193_put"/>
</dbReference>
<dbReference type="GO" id="GO:0043456">
    <property type="term" value="P:regulation of pentose-phosphate shunt"/>
    <property type="evidence" value="ECO:0007669"/>
    <property type="project" value="TreeGrafter"/>
</dbReference>
<dbReference type="NCBIfam" id="TIGR03848">
    <property type="entry name" value="MSMEG_4193"/>
    <property type="match status" value="1"/>
</dbReference>
<dbReference type="RefSeq" id="WP_030727489.1">
    <property type="nucleotide sequence ID" value="NZ_CP009922.3"/>
</dbReference>
<dbReference type="GO" id="GO:0004331">
    <property type="term" value="F:fructose-2,6-bisphosphate 2-phosphatase activity"/>
    <property type="evidence" value="ECO:0007669"/>
    <property type="project" value="TreeGrafter"/>
</dbReference>
<evidence type="ECO:0000256" key="1">
    <source>
        <dbReference type="ARBA" id="ARBA00022801"/>
    </source>
</evidence>
<keyword evidence="4" id="KW-1185">Reference proteome</keyword>
<sequence>MPTMLLLRHGRTTANSAGLLAGRAPGTALDDFGHEQAAALPGRLAGVPLAAAVHSPLQRCVETLAPLRAARPDLPVYEEERVIECDYGEWTGRALRELAEQPLMATVRTRPSAVRFPGGEALRGMAERVVAAAQEWDARIAREHGEAAVWLLCTHGDNIKALVADALGLHLDHFQRIAPHPASVTAIRYGDHPLLLRFGDTGDLREFVPHTPAGERDRTAETEAPVGGGA</sequence>
<dbReference type="InterPro" id="IPR051695">
    <property type="entry name" value="Phosphoglycerate_Mutase"/>
</dbReference>
<feature type="compositionally biased region" description="Basic and acidic residues" evidence="2">
    <location>
        <begin position="208"/>
        <end position="221"/>
    </location>
</feature>